<dbReference type="EMBL" id="JBHTCA010000047">
    <property type="protein sequence ID" value="MFC7411753.1"/>
    <property type="molecule type" value="Genomic_DNA"/>
</dbReference>
<dbReference type="InterPro" id="IPR003593">
    <property type="entry name" value="AAA+_ATPase"/>
</dbReference>
<feature type="domain" description="AAA+ ATPase" evidence="2">
    <location>
        <begin position="221"/>
        <end position="369"/>
    </location>
</feature>
<dbReference type="Proteomes" id="UP001596501">
    <property type="component" value="Unassembled WGS sequence"/>
</dbReference>
<feature type="region of interest" description="Disordered" evidence="1">
    <location>
        <begin position="73"/>
        <end position="96"/>
    </location>
</feature>
<proteinExistence type="predicted"/>
<gene>
    <name evidence="3" type="ORF">ACFQPB_23130</name>
</gene>
<evidence type="ECO:0000256" key="1">
    <source>
        <dbReference type="SAM" id="MobiDB-lite"/>
    </source>
</evidence>
<dbReference type="SUPFAM" id="SSF52540">
    <property type="entry name" value="P-loop containing nucleoside triphosphate hydrolases"/>
    <property type="match status" value="1"/>
</dbReference>
<dbReference type="PANTHER" id="PTHR10046">
    <property type="entry name" value="ATP DEPENDENT LON PROTEASE FAMILY MEMBER"/>
    <property type="match status" value="1"/>
</dbReference>
<evidence type="ECO:0000259" key="2">
    <source>
        <dbReference type="SMART" id="SM00382"/>
    </source>
</evidence>
<dbReference type="RefSeq" id="WP_382228587.1">
    <property type="nucleotide sequence ID" value="NZ_JBHTCA010000047.1"/>
</dbReference>
<reference evidence="4" key="1">
    <citation type="journal article" date="2019" name="Int. J. Syst. Evol. Microbiol.">
        <title>The Global Catalogue of Microorganisms (GCM) 10K type strain sequencing project: providing services to taxonomists for standard genome sequencing and annotation.</title>
        <authorList>
            <consortium name="The Broad Institute Genomics Platform"/>
            <consortium name="The Broad Institute Genome Sequencing Center for Infectious Disease"/>
            <person name="Wu L."/>
            <person name="Ma J."/>
        </authorList>
    </citation>
    <scope>NUCLEOTIDE SEQUENCE [LARGE SCALE GENOMIC DNA]</scope>
    <source>
        <strain evidence="4">CGMCC 1.12371</strain>
    </source>
</reference>
<dbReference type="InterPro" id="IPR027065">
    <property type="entry name" value="Lon_Prtase"/>
</dbReference>
<dbReference type="SMART" id="SM00382">
    <property type="entry name" value="AAA"/>
    <property type="match status" value="1"/>
</dbReference>
<dbReference type="InterPro" id="IPR003959">
    <property type="entry name" value="ATPase_AAA_core"/>
</dbReference>
<organism evidence="3 4">
    <name type="scientific">Hydrogenophaga atypica</name>
    <dbReference type="NCBI Taxonomy" id="249409"/>
    <lineage>
        <taxon>Bacteria</taxon>
        <taxon>Pseudomonadati</taxon>
        <taxon>Pseudomonadota</taxon>
        <taxon>Betaproteobacteria</taxon>
        <taxon>Burkholderiales</taxon>
        <taxon>Comamonadaceae</taxon>
        <taxon>Hydrogenophaga</taxon>
    </lineage>
</organism>
<name>A0ABW2QRH9_9BURK</name>
<comment type="caution">
    <text evidence="3">The sequence shown here is derived from an EMBL/GenBank/DDBJ whole genome shotgun (WGS) entry which is preliminary data.</text>
</comment>
<dbReference type="Gene3D" id="3.40.50.300">
    <property type="entry name" value="P-loop containing nucleotide triphosphate hydrolases"/>
    <property type="match status" value="1"/>
</dbReference>
<evidence type="ECO:0000313" key="4">
    <source>
        <dbReference type="Proteomes" id="UP001596501"/>
    </source>
</evidence>
<keyword evidence="4" id="KW-1185">Reference proteome</keyword>
<sequence>MSQQSEKDLDGFALRKILVAESSIASSEDRYAQLAAVSLALPVTPAVEELVRERCASAKAEVHRINLAITTKEKEEENTRRGGLMGEGGAAVSPGQRHLAGKEFDLETERVLLEKQFSETPVRDGLGELNRVQIMDWKEPLKLITASDVRTPDRDTRTRDQGLYRTLRDLGAYRQIARHSELVQSIESLQKMRSTHPNFTPVIDFVKGQLRLAIDLGRPLLIPPILLGGPPGVGKTHFTLALAEALSRPMLRHSFDASPTASSLMGSARNWSNTTTGLVFDHVCLGARADPVILLDELDKAVNATKESKPLDPLHSLLEPVSACAVTDISAAITFNASYITWIATANDLWHLPAPILSRFRVFHIQSPTAAQALEQARSVAESVHARFNTFEPPAKRITVLLAHLTPRQQIQVLEHAYANALVHGRRKILVQDLPVELRPEDELSGEKTDMLH</sequence>
<dbReference type="InterPro" id="IPR027417">
    <property type="entry name" value="P-loop_NTPase"/>
</dbReference>
<protein>
    <submittedName>
        <fullName evidence="3">AAA family ATPase</fullName>
    </submittedName>
</protein>
<accession>A0ABW2QRH9</accession>
<evidence type="ECO:0000313" key="3">
    <source>
        <dbReference type="EMBL" id="MFC7411753.1"/>
    </source>
</evidence>
<dbReference type="Pfam" id="PF00004">
    <property type="entry name" value="AAA"/>
    <property type="match status" value="1"/>
</dbReference>